<dbReference type="HAMAP" id="MF_00251">
    <property type="entry name" value="Ribosomal_bL36"/>
    <property type="match status" value="1"/>
</dbReference>
<dbReference type="InterPro" id="IPR052010">
    <property type="entry name" value="Ribosomal_LSU_bL36"/>
</dbReference>
<sequence>MKIKSAIRKLCEHCKVVKSGKKIYIKCKADPRHKQRQGRKNFSTLQNQAGIQNMNLQEFQLTEQQLLEQESEMCVCSSCLQQIQLNENCSDINYNYLDKIYLANKIYNPIQHTFKVEDLENL</sequence>
<comment type="similarity">
    <text evidence="1 4">Belongs to the bacterial ribosomal protein bL36 family.</text>
</comment>
<dbReference type="OrthoDB" id="312898at2759"/>
<accession>A0A0V0QP98</accession>
<dbReference type="InParanoid" id="A0A0V0QP98"/>
<evidence type="ECO:0000256" key="2">
    <source>
        <dbReference type="ARBA" id="ARBA00022980"/>
    </source>
</evidence>
<dbReference type="GO" id="GO:1990904">
    <property type="term" value="C:ribonucleoprotein complex"/>
    <property type="evidence" value="ECO:0007669"/>
    <property type="project" value="UniProtKB-KW"/>
</dbReference>
<dbReference type="PANTHER" id="PTHR18804">
    <property type="entry name" value="RIBOSOMAL PROTEIN"/>
    <property type="match status" value="1"/>
</dbReference>
<dbReference type="EMBL" id="LDAU01000120">
    <property type="protein sequence ID" value="KRX04175.1"/>
    <property type="molecule type" value="Genomic_DNA"/>
</dbReference>
<dbReference type="GO" id="GO:0005840">
    <property type="term" value="C:ribosome"/>
    <property type="evidence" value="ECO:0007669"/>
    <property type="project" value="UniProtKB-KW"/>
</dbReference>
<dbReference type="GO" id="GO:0003735">
    <property type="term" value="F:structural constituent of ribosome"/>
    <property type="evidence" value="ECO:0007669"/>
    <property type="project" value="InterPro"/>
</dbReference>
<gene>
    <name evidence="5" type="ORF">PPERSA_11299</name>
</gene>
<dbReference type="NCBIfam" id="TIGR01022">
    <property type="entry name" value="rpmJ_bact"/>
    <property type="match status" value="1"/>
</dbReference>
<evidence type="ECO:0000256" key="3">
    <source>
        <dbReference type="ARBA" id="ARBA00023274"/>
    </source>
</evidence>
<keyword evidence="2 4" id="KW-0689">Ribosomal protein</keyword>
<dbReference type="InterPro" id="IPR000473">
    <property type="entry name" value="Ribosomal_bL36"/>
</dbReference>
<name>A0A0V0QP98_PSEPJ</name>
<dbReference type="GO" id="GO:0006412">
    <property type="term" value="P:translation"/>
    <property type="evidence" value="ECO:0007669"/>
    <property type="project" value="InterPro"/>
</dbReference>
<dbReference type="InterPro" id="IPR035977">
    <property type="entry name" value="Ribosomal_bL36_sp"/>
</dbReference>
<keyword evidence="3 4" id="KW-0687">Ribonucleoprotein</keyword>
<reference evidence="5 6" key="1">
    <citation type="journal article" date="2015" name="Sci. Rep.">
        <title>Genome of the facultative scuticociliatosis pathogen Pseudocohnilembus persalinus provides insight into its virulence through horizontal gene transfer.</title>
        <authorList>
            <person name="Xiong J."/>
            <person name="Wang G."/>
            <person name="Cheng J."/>
            <person name="Tian M."/>
            <person name="Pan X."/>
            <person name="Warren A."/>
            <person name="Jiang C."/>
            <person name="Yuan D."/>
            <person name="Miao W."/>
        </authorList>
    </citation>
    <scope>NUCLEOTIDE SEQUENCE [LARGE SCALE GENOMIC DNA]</scope>
    <source>
        <strain evidence="5">36N120E</strain>
    </source>
</reference>
<dbReference type="AlphaFoldDB" id="A0A0V0QP98"/>
<protein>
    <recommendedName>
        <fullName evidence="4">Ribosomal protein</fullName>
    </recommendedName>
</protein>
<dbReference type="Proteomes" id="UP000054937">
    <property type="component" value="Unassembled WGS sequence"/>
</dbReference>
<dbReference type="SUPFAM" id="SSF57840">
    <property type="entry name" value="Ribosomal protein L36"/>
    <property type="match status" value="1"/>
</dbReference>
<evidence type="ECO:0000256" key="1">
    <source>
        <dbReference type="ARBA" id="ARBA00007645"/>
    </source>
</evidence>
<evidence type="ECO:0000313" key="6">
    <source>
        <dbReference type="Proteomes" id="UP000054937"/>
    </source>
</evidence>
<evidence type="ECO:0000256" key="4">
    <source>
        <dbReference type="RuleBase" id="RU000570"/>
    </source>
</evidence>
<keyword evidence="6" id="KW-1185">Reference proteome</keyword>
<dbReference type="PANTHER" id="PTHR18804:SF16">
    <property type="entry name" value="RIBOSOMAL PROTEIN"/>
    <property type="match status" value="1"/>
</dbReference>
<organism evidence="5 6">
    <name type="scientific">Pseudocohnilembus persalinus</name>
    <name type="common">Ciliate</name>
    <dbReference type="NCBI Taxonomy" id="266149"/>
    <lineage>
        <taxon>Eukaryota</taxon>
        <taxon>Sar</taxon>
        <taxon>Alveolata</taxon>
        <taxon>Ciliophora</taxon>
        <taxon>Intramacronucleata</taxon>
        <taxon>Oligohymenophorea</taxon>
        <taxon>Scuticociliatia</taxon>
        <taxon>Philasterida</taxon>
        <taxon>Pseudocohnilembidae</taxon>
        <taxon>Pseudocohnilembus</taxon>
    </lineage>
</organism>
<comment type="caution">
    <text evidence="5">The sequence shown here is derived from an EMBL/GenBank/DDBJ whole genome shotgun (WGS) entry which is preliminary data.</text>
</comment>
<proteinExistence type="inferred from homology"/>
<evidence type="ECO:0000313" key="5">
    <source>
        <dbReference type="EMBL" id="KRX04175.1"/>
    </source>
</evidence>
<dbReference type="Pfam" id="PF00444">
    <property type="entry name" value="Ribosomal_L36"/>
    <property type="match status" value="1"/>
</dbReference>